<dbReference type="Pfam" id="PF13472">
    <property type="entry name" value="Lipase_GDSL_2"/>
    <property type="match status" value="1"/>
</dbReference>
<dbReference type="Proteomes" id="UP000006659">
    <property type="component" value="Chromosome"/>
</dbReference>
<reference evidence="5 6" key="1">
    <citation type="journal article" date="2011" name="BMC Genomics">
        <title>Complete genome sequence of Corynebacterium variabile DSM 44702 isolated from the surface of smear-ripened cheeses and insights into cheese ripening and flavor generation.</title>
        <authorList>
            <person name="Schroeder J."/>
            <person name="Maus I."/>
            <person name="Trost E."/>
            <person name="Tauch A."/>
        </authorList>
    </citation>
    <scope>NUCLEOTIDE SEQUENCE [LARGE SCALE GENOMIC DNA]</scope>
    <source>
        <strain evidence="6">DSM 44702 / JCM 12073 / NCIMB 30131</strain>
    </source>
</reference>
<evidence type="ECO:0000256" key="1">
    <source>
        <dbReference type="PIRSR" id="PIRSR637460-1"/>
    </source>
</evidence>
<dbReference type="Gene3D" id="3.40.50.1110">
    <property type="entry name" value="SGNH hydrolase"/>
    <property type="match status" value="1"/>
</dbReference>
<accession>G0HFZ3</accession>
<dbReference type="PANTHER" id="PTHR37981">
    <property type="entry name" value="LIPASE 2"/>
    <property type="match status" value="1"/>
</dbReference>
<dbReference type="EMBL" id="CP002917">
    <property type="protein sequence ID" value="AEK37871.1"/>
    <property type="molecule type" value="Genomic_DNA"/>
</dbReference>
<evidence type="ECO:0000256" key="2">
    <source>
        <dbReference type="PIRSR" id="PIRSR637460-2"/>
    </source>
</evidence>
<dbReference type="InterPro" id="IPR013830">
    <property type="entry name" value="SGNH_hydro"/>
</dbReference>
<feature type="disulfide bond" evidence="2">
    <location>
        <begin position="87"/>
        <end position="111"/>
    </location>
</feature>
<dbReference type="eggNOG" id="COG2755">
    <property type="taxonomic scope" value="Bacteria"/>
</dbReference>
<dbReference type="AlphaFoldDB" id="G0HFZ3"/>
<evidence type="ECO:0000259" key="4">
    <source>
        <dbReference type="Pfam" id="PF13472"/>
    </source>
</evidence>
<feature type="region of interest" description="Disordered" evidence="3">
    <location>
        <begin position="1"/>
        <end position="28"/>
    </location>
</feature>
<feature type="compositionally biased region" description="Basic residues" evidence="3">
    <location>
        <begin position="1"/>
        <end position="25"/>
    </location>
</feature>
<dbReference type="GO" id="GO:0006629">
    <property type="term" value="P:lipid metabolic process"/>
    <property type="evidence" value="ECO:0007669"/>
    <property type="project" value="TreeGrafter"/>
</dbReference>
<protein>
    <submittedName>
        <fullName evidence="5">Secreted esterase</fullName>
    </submittedName>
</protein>
<organism evidence="5 6">
    <name type="scientific">Corynebacterium variabile (strain DSM 44702 / CIP 107183 / JCM 12073 / NCIMB 30131)</name>
    <name type="common">Corynebacterium mooreparkense</name>
    <dbReference type="NCBI Taxonomy" id="858619"/>
    <lineage>
        <taxon>Bacteria</taxon>
        <taxon>Bacillati</taxon>
        <taxon>Actinomycetota</taxon>
        <taxon>Actinomycetes</taxon>
        <taxon>Mycobacteriales</taxon>
        <taxon>Corynebacteriaceae</taxon>
        <taxon>Corynebacterium</taxon>
    </lineage>
</organism>
<sequence>MDHRASGQHRRHRVPRASRGSRHRRETLAPRMVTGSLLAAAGVGVASVSGLTLASLSGASSGSSGNVVVFGDSYYSSPDEAALTRTCSQSDANWSRLAAADTGVAVHDFSCGGVTSETMLERVDEALASGDLGAETGTVFLSIGGNDFAHQGVVRGMKIGDLDGRRETVMTNVDTAVSKIRDAAPDAKLVFSSYLPATVGPYVCRTDGPVEGVSLPVYDQQLDEVEGYISETMALAAEKYDAEFVDVRSAAAGNSTCSPVGERFLSGEEGAPDVLMAWHPTAAGSRFMADLFIPEIVR</sequence>
<dbReference type="InterPro" id="IPR037460">
    <property type="entry name" value="SEST-like"/>
</dbReference>
<dbReference type="GO" id="GO:0016788">
    <property type="term" value="F:hydrolase activity, acting on ester bonds"/>
    <property type="evidence" value="ECO:0007669"/>
    <property type="project" value="InterPro"/>
</dbReference>
<dbReference type="KEGG" id="cva:CVAR_2526"/>
<dbReference type="HOGENOM" id="CLU_038449_2_0_11"/>
<dbReference type="InterPro" id="IPR036514">
    <property type="entry name" value="SGNH_hydro_sf"/>
</dbReference>
<dbReference type="PANTHER" id="PTHR37981:SF1">
    <property type="entry name" value="SGNH HYDROLASE-TYPE ESTERASE DOMAIN-CONTAINING PROTEIN"/>
    <property type="match status" value="1"/>
</dbReference>
<gene>
    <name evidence="5" type="primary">estA4</name>
    <name evidence="5" type="ordered locus">CVAR_2526</name>
</gene>
<evidence type="ECO:0000256" key="3">
    <source>
        <dbReference type="SAM" id="MobiDB-lite"/>
    </source>
</evidence>
<feature type="active site" evidence="1">
    <location>
        <position position="279"/>
    </location>
</feature>
<name>G0HFZ3_CORVD</name>
<dbReference type="SUPFAM" id="SSF52266">
    <property type="entry name" value="SGNH hydrolase"/>
    <property type="match status" value="1"/>
</dbReference>
<evidence type="ECO:0000313" key="5">
    <source>
        <dbReference type="EMBL" id="AEK37871.1"/>
    </source>
</evidence>
<keyword evidence="2" id="KW-1015">Disulfide bond</keyword>
<feature type="domain" description="SGNH hydrolase-type esterase" evidence="4">
    <location>
        <begin position="69"/>
        <end position="286"/>
    </location>
</feature>
<dbReference type="RefSeq" id="WP_014011022.1">
    <property type="nucleotide sequence ID" value="NC_015859.1"/>
</dbReference>
<feature type="active site" description="Nucleophile" evidence="1">
    <location>
        <position position="73"/>
    </location>
</feature>
<proteinExistence type="predicted"/>
<evidence type="ECO:0000313" key="6">
    <source>
        <dbReference type="Proteomes" id="UP000006659"/>
    </source>
</evidence>
<dbReference type="STRING" id="858619.CVAR_2526"/>